<feature type="region of interest" description="Disordered" evidence="1">
    <location>
        <begin position="1"/>
        <end position="20"/>
    </location>
</feature>
<proteinExistence type="predicted"/>
<gene>
    <name evidence="2" type="ORF">OSB1V03_LOCUS22487</name>
</gene>
<dbReference type="EMBL" id="OC903047">
    <property type="protein sequence ID" value="CAD7649649.1"/>
    <property type="molecule type" value="Genomic_DNA"/>
</dbReference>
<dbReference type="AlphaFoldDB" id="A0A7R9LXA5"/>
<sequence length="57" mass="6753">MKRKSQVFRRHRHKSKGKLMKTKVVCLLKTTAHTEAEPLPQHTIRSQRRCLGLRENC</sequence>
<evidence type="ECO:0000313" key="3">
    <source>
        <dbReference type="Proteomes" id="UP000759131"/>
    </source>
</evidence>
<evidence type="ECO:0000256" key="1">
    <source>
        <dbReference type="SAM" id="MobiDB-lite"/>
    </source>
</evidence>
<protein>
    <submittedName>
        <fullName evidence="2">Uncharacterized protein</fullName>
    </submittedName>
</protein>
<organism evidence="2">
    <name type="scientific">Medioppia subpectinata</name>
    <dbReference type="NCBI Taxonomy" id="1979941"/>
    <lineage>
        <taxon>Eukaryota</taxon>
        <taxon>Metazoa</taxon>
        <taxon>Ecdysozoa</taxon>
        <taxon>Arthropoda</taxon>
        <taxon>Chelicerata</taxon>
        <taxon>Arachnida</taxon>
        <taxon>Acari</taxon>
        <taxon>Acariformes</taxon>
        <taxon>Sarcoptiformes</taxon>
        <taxon>Oribatida</taxon>
        <taxon>Brachypylina</taxon>
        <taxon>Oppioidea</taxon>
        <taxon>Oppiidae</taxon>
        <taxon>Medioppia</taxon>
    </lineage>
</organism>
<keyword evidence="3" id="KW-1185">Reference proteome</keyword>
<accession>A0A7R9LXA5</accession>
<name>A0A7R9LXA5_9ACAR</name>
<dbReference type="EMBL" id="CAJPIZ010048472">
    <property type="protein sequence ID" value="CAG2122541.1"/>
    <property type="molecule type" value="Genomic_DNA"/>
</dbReference>
<dbReference type="Proteomes" id="UP000759131">
    <property type="component" value="Unassembled WGS sequence"/>
</dbReference>
<reference evidence="2" key="1">
    <citation type="submission" date="2020-11" db="EMBL/GenBank/DDBJ databases">
        <authorList>
            <person name="Tran Van P."/>
        </authorList>
    </citation>
    <scope>NUCLEOTIDE SEQUENCE</scope>
</reference>
<evidence type="ECO:0000313" key="2">
    <source>
        <dbReference type="EMBL" id="CAD7649649.1"/>
    </source>
</evidence>